<feature type="transmembrane region" description="Helical" evidence="6">
    <location>
        <begin position="160"/>
        <end position="182"/>
    </location>
</feature>
<evidence type="ECO:0000259" key="7">
    <source>
        <dbReference type="Pfam" id="PF01545"/>
    </source>
</evidence>
<keyword evidence="9" id="KW-1185">Reference proteome</keyword>
<feature type="transmembrane region" description="Helical" evidence="6">
    <location>
        <begin position="44"/>
        <end position="65"/>
    </location>
</feature>
<dbReference type="STRING" id="765911.Thivi_1386"/>
<evidence type="ECO:0000313" key="9">
    <source>
        <dbReference type="Proteomes" id="UP000006062"/>
    </source>
</evidence>
<dbReference type="eggNOG" id="COG3965">
    <property type="taxonomic scope" value="Bacteria"/>
</dbReference>
<feature type="transmembrane region" description="Helical" evidence="6">
    <location>
        <begin position="86"/>
        <end position="108"/>
    </location>
</feature>
<dbReference type="GO" id="GO:0015093">
    <property type="term" value="F:ferrous iron transmembrane transporter activity"/>
    <property type="evidence" value="ECO:0007669"/>
    <property type="project" value="TreeGrafter"/>
</dbReference>
<dbReference type="InterPro" id="IPR058533">
    <property type="entry name" value="Cation_efflux_TM"/>
</dbReference>
<dbReference type="GO" id="GO:0015086">
    <property type="term" value="F:cadmium ion transmembrane transporter activity"/>
    <property type="evidence" value="ECO:0007669"/>
    <property type="project" value="TreeGrafter"/>
</dbReference>
<dbReference type="PANTHER" id="PTHR43840">
    <property type="entry name" value="MITOCHONDRIAL METAL TRANSPORTER 1-RELATED"/>
    <property type="match status" value="1"/>
</dbReference>
<feature type="transmembrane region" description="Helical" evidence="6">
    <location>
        <begin position="120"/>
        <end position="140"/>
    </location>
</feature>
<name>I3Y8S6_THIV6</name>
<dbReference type="InterPro" id="IPR050291">
    <property type="entry name" value="CDF_Transporter"/>
</dbReference>
<feature type="domain" description="Cation efflux protein transmembrane" evidence="7">
    <location>
        <begin position="19"/>
        <end position="220"/>
    </location>
</feature>
<feature type="transmembrane region" description="Helical" evidence="6">
    <location>
        <begin position="20"/>
        <end position="38"/>
    </location>
</feature>
<sequence length="308" mass="33966">MRIESVMRLRSELEARLLRLSVVATLVIAGLGVLAGLWARSPAILFDGFFALIDAAITWLTLKVARLVAIRGDDRRFQYGFWHLEPLVIALKASVLIVLVAYAFLSAVNSLLKGGYQPQFGVALGYAVLVTLISFGIWWWMRRQADRLDSGLVRLDVKAWLLSALMTSALLIAFAAALMLRGTAAEDWIRFIDPAALALIALVLLPLPLREARESFSEILMISPPDDDARVRAAMSDFIRRHGFLDYRSYVSKTGRACFIEISVLVPPDLCLPVTGIDALRTEIGAALGDAGPDRWLTIVFTADPTQL</sequence>
<dbReference type="GO" id="GO:0005886">
    <property type="term" value="C:plasma membrane"/>
    <property type="evidence" value="ECO:0007669"/>
    <property type="project" value="TreeGrafter"/>
</dbReference>
<evidence type="ECO:0000256" key="4">
    <source>
        <dbReference type="ARBA" id="ARBA00022989"/>
    </source>
</evidence>
<reference evidence="8 9" key="1">
    <citation type="submission" date="2012-06" db="EMBL/GenBank/DDBJ databases">
        <title>Complete sequence of Thiocystis violascens DSM 198.</title>
        <authorList>
            <consortium name="US DOE Joint Genome Institute"/>
            <person name="Lucas S."/>
            <person name="Han J."/>
            <person name="Lapidus A."/>
            <person name="Cheng J.-F."/>
            <person name="Goodwin L."/>
            <person name="Pitluck S."/>
            <person name="Peters L."/>
            <person name="Ovchinnikova G."/>
            <person name="Teshima H."/>
            <person name="Detter J.C."/>
            <person name="Han C."/>
            <person name="Tapia R."/>
            <person name="Land M."/>
            <person name="Hauser L."/>
            <person name="Kyrpides N."/>
            <person name="Ivanova N."/>
            <person name="Pagani I."/>
            <person name="Vogl K."/>
            <person name="Liu Z."/>
            <person name="Frigaard N.-U."/>
            <person name="Bryant D."/>
            <person name="Woyke T."/>
        </authorList>
    </citation>
    <scope>NUCLEOTIDE SEQUENCE [LARGE SCALE GENOMIC DNA]</scope>
    <source>
        <strain evidence="9">ATCC 17096 / DSM 198 / 6111</strain>
    </source>
</reference>
<dbReference type="Pfam" id="PF01545">
    <property type="entry name" value="Cation_efflux"/>
    <property type="match status" value="1"/>
</dbReference>
<keyword evidence="2" id="KW-0813">Transport</keyword>
<evidence type="ECO:0000256" key="3">
    <source>
        <dbReference type="ARBA" id="ARBA00022692"/>
    </source>
</evidence>
<dbReference type="GO" id="GO:0015341">
    <property type="term" value="F:zinc efflux antiporter activity"/>
    <property type="evidence" value="ECO:0007669"/>
    <property type="project" value="TreeGrafter"/>
</dbReference>
<dbReference type="RefSeq" id="WP_014777869.1">
    <property type="nucleotide sequence ID" value="NC_018012.1"/>
</dbReference>
<proteinExistence type="predicted"/>
<evidence type="ECO:0000256" key="2">
    <source>
        <dbReference type="ARBA" id="ARBA00022448"/>
    </source>
</evidence>
<evidence type="ECO:0000256" key="1">
    <source>
        <dbReference type="ARBA" id="ARBA00004141"/>
    </source>
</evidence>
<dbReference type="Gene3D" id="1.20.1510.10">
    <property type="entry name" value="Cation efflux protein transmembrane domain"/>
    <property type="match status" value="1"/>
</dbReference>
<comment type="subcellular location">
    <subcellularLocation>
        <location evidence="1">Membrane</location>
        <topology evidence="1">Multi-pass membrane protein</topology>
    </subcellularLocation>
</comment>
<gene>
    <name evidence="8" type="ordered locus">Thivi_1386</name>
</gene>
<organism evidence="8 9">
    <name type="scientific">Thiocystis violascens (strain ATCC 17096 / DSM 198 / 6111)</name>
    <name type="common">Chromatium violascens</name>
    <dbReference type="NCBI Taxonomy" id="765911"/>
    <lineage>
        <taxon>Bacteria</taxon>
        <taxon>Pseudomonadati</taxon>
        <taxon>Pseudomonadota</taxon>
        <taxon>Gammaproteobacteria</taxon>
        <taxon>Chromatiales</taxon>
        <taxon>Chromatiaceae</taxon>
        <taxon>Thiocystis</taxon>
    </lineage>
</organism>
<keyword evidence="5 6" id="KW-0472">Membrane</keyword>
<dbReference type="AlphaFoldDB" id="I3Y8S6"/>
<feature type="transmembrane region" description="Helical" evidence="6">
    <location>
        <begin position="188"/>
        <end position="207"/>
    </location>
</feature>
<dbReference type="KEGG" id="tvi:Thivi_1386"/>
<dbReference type="OrthoDB" id="2388015at2"/>
<dbReference type="PANTHER" id="PTHR43840:SF15">
    <property type="entry name" value="MITOCHONDRIAL METAL TRANSPORTER 1-RELATED"/>
    <property type="match status" value="1"/>
</dbReference>
<accession>I3Y8S6</accession>
<evidence type="ECO:0000256" key="6">
    <source>
        <dbReference type="SAM" id="Phobius"/>
    </source>
</evidence>
<dbReference type="GO" id="GO:0006882">
    <property type="term" value="P:intracellular zinc ion homeostasis"/>
    <property type="evidence" value="ECO:0007669"/>
    <property type="project" value="TreeGrafter"/>
</dbReference>
<dbReference type="SUPFAM" id="SSF161111">
    <property type="entry name" value="Cation efflux protein transmembrane domain-like"/>
    <property type="match status" value="1"/>
</dbReference>
<dbReference type="Proteomes" id="UP000006062">
    <property type="component" value="Chromosome"/>
</dbReference>
<keyword evidence="4 6" id="KW-1133">Transmembrane helix</keyword>
<evidence type="ECO:0000256" key="5">
    <source>
        <dbReference type="ARBA" id="ARBA00023136"/>
    </source>
</evidence>
<dbReference type="InterPro" id="IPR027469">
    <property type="entry name" value="Cation_efflux_TMD_sf"/>
</dbReference>
<protein>
    <submittedName>
        <fullName evidence="8">Putative Co/Zn/Cd cation transporter</fullName>
    </submittedName>
</protein>
<keyword evidence="3 6" id="KW-0812">Transmembrane</keyword>
<dbReference type="EMBL" id="CP003154">
    <property type="protein sequence ID" value="AFL73394.1"/>
    <property type="molecule type" value="Genomic_DNA"/>
</dbReference>
<evidence type="ECO:0000313" key="8">
    <source>
        <dbReference type="EMBL" id="AFL73394.1"/>
    </source>
</evidence>
<dbReference type="HOGENOM" id="CLU_056154_0_0_6"/>